<dbReference type="Pfam" id="PF05193">
    <property type="entry name" value="Peptidase_M16_C"/>
    <property type="match status" value="2"/>
</dbReference>
<evidence type="ECO:0000259" key="11">
    <source>
        <dbReference type="Pfam" id="PF16187"/>
    </source>
</evidence>
<protein>
    <submittedName>
        <fullName evidence="14">Uncharacterized protein LOC106741566</fullName>
    </submittedName>
</protein>
<dbReference type="GO" id="GO:0046872">
    <property type="term" value="F:metal ion binding"/>
    <property type="evidence" value="ECO:0007669"/>
    <property type="project" value="UniProtKB-KW"/>
</dbReference>
<evidence type="ECO:0000256" key="3">
    <source>
        <dbReference type="ARBA" id="ARBA00022670"/>
    </source>
</evidence>
<dbReference type="InterPro" id="IPR050626">
    <property type="entry name" value="Peptidase_M16"/>
</dbReference>
<feature type="region of interest" description="Disordered" evidence="8">
    <location>
        <begin position="837"/>
        <end position="890"/>
    </location>
</feature>
<keyword evidence="13" id="KW-1185">Reference proteome</keyword>
<evidence type="ECO:0000313" key="13">
    <source>
        <dbReference type="Proteomes" id="UP000515204"/>
    </source>
</evidence>
<evidence type="ECO:0000256" key="5">
    <source>
        <dbReference type="ARBA" id="ARBA00022801"/>
    </source>
</evidence>
<organism evidence="13 14">
    <name type="scientific">Dinoponera quadriceps</name>
    <name type="common">South American ant</name>
    <dbReference type="NCBI Taxonomy" id="609295"/>
    <lineage>
        <taxon>Eukaryota</taxon>
        <taxon>Metazoa</taxon>
        <taxon>Ecdysozoa</taxon>
        <taxon>Arthropoda</taxon>
        <taxon>Hexapoda</taxon>
        <taxon>Insecta</taxon>
        <taxon>Pterygota</taxon>
        <taxon>Neoptera</taxon>
        <taxon>Endopterygota</taxon>
        <taxon>Hymenoptera</taxon>
        <taxon>Apocrita</taxon>
        <taxon>Aculeata</taxon>
        <taxon>Formicoidea</taxon>
        <taxon>Formicidae</taxon>
        <taxon>Ponerinae</taxon>
        <taxon>Ponerini</taxon>
        <taxon>Dinoponera</taxon>
    </lineage>
</organism>
<dbReference type="GO" id="GO:0005829">
    <property type="term" value="C:cytosol"/>
    <property type="evidence" value="ECO:0007669"/>
    <property type="project" value="TreeGrafter"/>
</dbReference>
<dbReference type="PANTHER" id="PTHR43690">
    <property type="entry name" value="NARDILYSIN"/>
    <property type="match status" value="1"/>
</dbReference>
<evidence type="ECO:0000256" key="1">
    <source>
        <dbReference type="ARBA" id="ARBA00001947"/>
    </source>
</evidence>
<dbReference type="InterPro" id="IPR007863">
    <property type="entry name" value="Peptidase_M16_C"/>
</dbReference>
<feature type="domain" description="Peptidase M16 N-terminal" evidence="9">
    <location>
        <begin position="979"/>
        <end position="1096"/>
    </location>
</feature>
<reference evidence="14" key="1">
    <citation type="submission" date="2025-08" db="UniProtKB">
        <authorList>
            <consortium name="RefSeq"/>
        </authorList>
    </citation>
    <scope>IDENTIFICATION</scope>
</reference>
<keyword evidence="7" id="KW-0482">Metalloprotease</keyword>
<feature type="domain" description="Peptidase M16 C-terminal" evidence="10">
    <location>
        <begin position="1144"/>
        <end position="1317"/>
    </location>
</feature>
<keyword evidence="4" id="KW-0479">Metal-binding</keyword>
<feature type="domain" description="Peptidase M16 middle/third" evidence="11">
    <location>
        <begin position="1338"/>
        <end position="1613"/>
    </location>
</feature>
<evidence type="ECO:0000256" key="7">
    <source>
        <dbReference type="ARBA" id="ARBA00023049"/>
    </source>
</evidence>
<dbReference type="GeneID" id="106741566"/>
<evidence type="ECO:0000259" key="10">
    <source>
        <dbReference type="Pfam" id="PF05193"/>
    </source>
</evidence>
<evidence type="ECO:0000313" key="14">
    <source>
        <dbReference type="RefSeq" id="XP_014469183.1"/>
    </source>
</evidence>
<evidence type="ECO:0000256" key="6">
    <source>
        <dbReference type="ARBA" id="ARBA00022833"/>
    </source>
</evidence>
<dbReference type="OrthoDB" id="952271at2759"/>
<feature type="domain" description="Peptidase M16 C-terminal" evidence="10">
    <location>
        <begin position="198"/>
        <end position="371"/>
    </location>
</feature>
<accession>A0A6P3WST4</accession>
<feature type="domain" description="Peptidase M16 N-terminal" evidence="9">
    <location>
        <begin position="35"/>
        <end position="171"/>
    </location>
</feature>
<dbReference type="SUPFAM" id="SSF63411">
    <property type="entry name" value="LuxS/MPP-like metallohydrolase"/>
    <property type="match status" value="8"/>
</dbReference>
<evidence type="ECO:0000256" key="8">
    <source>
        <dbReference type="SAM" id="MobiDB-lite"/>
    </source>
</evidence>
<dbReference type="Proteomes" id="UP000515204">
    <property type="component" value="Unplaced"/>
</dbReference>
<comment type="similarity">
    <text evidence="2">Belongs to the peptidase M16 family.</text>
</comment>
<dbReference type="FunFam" id="3.30.830.10:FF:000005">
    <property type="entry name" value="nardilysin isoform X1"/>
    <property type="match status" value="1"/>
</dbReference>
<dbReference type="KEGG" id="dqu:106741566"/>
<evidence type="ECO:0000256" key="4">
    <source>
        <dbReference type="ARBA" id="ARBA00022723"/>
    </source>
</evidence>
<gene>
    <name evidence="14" type="primary">LOC106741566</name>
</gene>
<feature type="domain" description="Peptidase M16 middle/third" evidence="11">
    <location>
        <begin position="390"/>
        <end position="642"/>
    </location>
</feature>
<evidence type="ECO:0000256" key="2">
    <source>
        <dbReference type="ARBA" id="ARBA00007261"/>
    </source>
</evidence>
<dbReference type="FunFam" id="3.30.830.10:FF:000012">
    <property type="entry name" value="Protease 3"/>
    <property type="match status" value="2"/>
</dbReference>
<keyword evidence="5" id="KW-0378">Hydrolase</keyword>
<feature type="domain" description="Coenzyme PQQ synthesis protein F-like C-terminal lobe" evidence="12">
    <location>
        <begin position="708"/>
        <end position="793"/>
    </location>
</feature>
<dbReference type="InterPro" id="IPR032632">
    <property type="entry name" value="Peptidase_M16_M"/>
</dbReference>
<dbReference type="GO" id="GO:0004222">
    <property type="term" value="F:metalloendopeptidase activity"/>
    <property type="evidence" value="ECO:0007669"/>
    <property type="project" value="UniProtKB-ARBA"/>
</dbReference>
<dbReference type="InterPro" id="IPR054734">
    <property type="entry name" value="PqqF-like_C_4"/>
</dbReference>
<dbReference type="Pfam" id="PF00675">
    <property type="entry name" value="Peptidase_M16"/>
    <property type="match status" value="2"/>
</dbReference>
<name>A0A6P3WST4_DINQU</name>
<dbReference type="RefSeq" id="XP_014469183.1">
    <property type="nucleotide sequence ID" value="XM_014613697.1"/>
</dbReference>
<dbReference type="GO" id="GO:0051603">
    <property type="term" value="P:proteolysis involved in protein catabolic process"/>
    <property type="evidence" value="ECO:0007669"/>
    <property type="project" value="TreeGrafter"/>
</dbReference>
<dbReference type="Pfam" id="PF16187">
    <property type="entry name" value="Peptidase_M16_M"/>
    <property type="match status" value="2"/>
</dbReference>
<keyword evidence="6" id="KW-0862">Zinc</keyword>
<dbReference type="Gene3D" id="3.30.830.10">
    <property type="entry name" value="Metalloenzyme, LuxS/M16 peptidase-like"/>
    <property type="match status" value="8"/>
</dbReference>
<keyword evidence="3" id="KW-0645">Protease</keyword>
<feature type="compositionally biased region" description="Basic and acidic residues" evidence="8">
    <location>
        <begin position="877"/>
        <end position="888"/>
    </location>
</feature>
<evidence type="ECO:0000259" key="12">
    <source>
        <dbReference type="Pfam" id="PF22456"/>
    </source>
</evidence>
<dbReference type="InterPro" id="IPR011765">
    <property type="entry name" value="Pept_M16_N"/>
</dbReference>
<dbReference type="PANTHER" id="PTHR43690:SF18">
    <property type="entry name" value="INSULIN-DEGRADING ENZYME-RELATED"/>
    <property type="match status" value="1"/>
</dbReference>
<proteinExistence type="inferred from homology"/>
<sequence length="1835" mass="211971">MAPPYKYIKLRYDHITKPDNDKRLYRGLILSNYLKVLLISDPSAKKGAAALVVDVGYMSDPNDLPGLAHLCQHMLLRGSMKYPKEDEYYAYISQHGGTTCAEVKLDHTYYYFDVGLGKLHDALDRFAQAFVAPLFPQSMIKWAVNIIDSEFTRKYLVDDGSRFSHLRRQLMGQVFSKFGVGNKQTLYIKPKEKDINVRDRLVSFFEEHYSANIMSLCVFSNEDLDKLEDMVTRLFCEISSKIQTTSLTNKPCYESFMNEHSAFNTVCIVPKENINSLVLSFYLPDLQEKYPSKSMSYISYILAYGGKGSLTAILKARDWCNSFTSATDVICKGYNFFSMTFDLTEDKLKHIGDIIKLVFQYLHWLKEQITESRKIDEIFTDYKNITNMIFRYKEIPASISYMVSNAKALLLYPMSDVLSAERIISKWNKQEMPLMMNYLQPTNMRAYIITKKCASIAKTKEPWYGIMYKKVKMSQESITKWEKNQNEIFNFSPMNEYMASRFIFKNSNIEVKSTSPLLIQRTSLVTLWYARDNVHKIPEANMFFDFVKIFLYILRDSLTDIINTAQLAKLKVTLRESVIKFGITISISGNDHKQDVLLKAILDHIYINDLNNFKNHPLDTQAFYYLSAAVGEEIWLLNELLDEIECITVELFKQFVQKFLSKIHVEGFIYGRRFVIPIENQHQEDSCTLVYYQAGMQSTQSNMLLNLIVQIISRPCIYTLKTKEQLGHKILIQRHATKITHGLVILVIGDKKKPQYVEKRIDSFLHSMLELIDISTQRKLSVHIKSAHVKFNMPADKKSKNKKKEVQINIQHEELATQYEDFSSIITLFDDETSEAHINTQHEKPASSTEPSDDKSAHTSKELTNSKCEQPILTSREPSDKESIEKNKLISQKNITHEESVLSTKTLDDKPTKISEIYLEVLSISLLRFCSGNKIFEFKSSVANMESPFKYVKEQHDDINKSGLDERSYRGLILANDLKVLLISDPSATKHAAALNVNVGYMSDPDDLPGLAHLCQRMLFAGSTKYPGMYEYRTYISKHAGTSCAEVKLDHTYYYFDVGLGMLHDVLDHFAQAFIAPLFPQNMIEEEVNIIDLEFTKKYLVDDDSRISQLRRQFANSTHPFSKFGVGNKQTLDINPKKNGIDVRERVISFFQEHYSANIMSLCVLSNEDINTLEETVAKLFCEILNKKINAESWHKKSFNVEKNTFNKLYIVPRKNINTLVLSFPLDDLRHCSYEALPLSHISRNLQNGGEESLLLSLKEKSWCYSITGEVDFVARGFSFFSISFDLTEDAMKHIDDIIEITLMHIKKIKNSVSTEHYLKFNSRYNDFTNANFDHSKIPASLSFVISCAKALLVYPMINVLIAERVIIKSNTMCITSVFNYLEPRNMRIHLISKKYIDIADNNEFWYGTIYKEEKIPKEKFEKWLKLSNTSTFRISDTRLMFMASRFNIKETEIEIPWITGESRFITLWHVKDNVYKIPQANMFFELTSPLSRADPFIYSVNKIFLYLLRDSLTEHINAAEEINLKVELKENNNKVGVTLGISGCDDKQDVLLQIILERIANFTFDTTRFDIFKERYINYLKDFNNNSPDVQAVYYLSVLLRENAPLFDELLNISTYITVDKLEQSIPWLLSRMHVKGLIYGNITQEEAINIFKLIEFTLKKSILNIAPLTPKELMPVRDICLNKVTGIIVYSHVAGHQLLTITTMFHEDSCTLVYYQAGVQSTKANVLLKLIVQIISMPFIQFLKDIKQLGHKVITERYTTEATHGLMILVVGNKYETSYVEKKINSFIKYMSVSIVMNRIKISKRSRMIFRCVIFTLNKRNGLSLKSIIRNVS</sequence>
<comment type="cofactor">
    <cofactor evidence="1">
        <name>Zn(2+)</name>
        <dbReference type="ChEBI" id="CHEBI:29105"/>
    </cofactor>
</comment>
<evidence type="ECO:0000259" key="9">
    <source>
        <dbReference type="Pfam" id="PF00675"/>
    </source>
</evidence>
<dbReference type="GO" id="GO:0043171">
    <property type="term" value="P:peptide catabolic process"/>
    <property type="evidence" value="ECO:0007669"/>
    <property type="project" value="TreeGrafter"/>
</dbReference>
<feature type="compositionally biased region" description="Basic and acidic residues" evidence="8">
    <location>
        <begin position="852"/>
        <end position="861"/>
    </location>
</feature>
<dbReference type="Pfam" id="PF22456">
    <property type="entry name" value="PqqF-like_C_4"/>
    <property type="match status" value="1"/>
</dbReference>
<dbReference type="InterPro" id="IPR011249">
    <property type="entry name" value="Metalloenz_LuxS/M16"/>
</dbReference>
<dbReference type="GO" id="GO:0005739">
    <property type="term" value="C:mitochondrion"/>
    <property type="evidence" value="ECO:0007669"/>
    <property type="project" value="TreeGrafter"/>
</dbReference>